<sequence length="143" mass="16000">MSAKKHGIAGISKEVDEERRLCKYAKKYEMIVKQFDEFKGMNTNLTLPVPKCPKRPRARGNASTANIASSSRQSENKEALLQTVTRFLHELIYHSLVAKLEVQNEAVACAPFVRRGRICGSNHENGGRGIFTVAAEFATLHFH</sequence>
<dbReference type="EMBL" id="JAYMYQ010000004">
    <property type="protein sequence ID" value="KAK7337065.1"/>
    <property type="molecule type" value="Genomic_DNA"/>
</dbReference>
<evidence type="ECO:0000256" key="1">
    <source>
        <dbReference type="SAM" id="MobiDB-lite"/>
    </source>
</evidence>
<evidence type="ECO:0000313" key="3">
    <source>
        <dbReference type="Proteomes" id="UP001367508"/>
    </source>
</evidence>
<feature type="region of interest" description="Disordered" evidence="1">
    <location>
        <begin position="49"/>
        <end position="76"/>
    </location>
</feature>
<evidence type="ECO:0000313" key="2">
    <source>
        <dbReference type="EMBL" id="KAK7337065.1"/>
    </source>
</evidence>
<keyword evidence="3" id="KW-1185">Reference proteome</keyword>
<protein>
    <submittedName>
        <fullName evidence="2">Uncharacterized protein</fullName>
    </submittedName>
</protein>
<organism evidence="2 3">
    <name type="scientific">Canavalia gladiata</name>
    <name type="common">Sword bean</name>
    <name type="synonym">Dolichos gladiatus</name>
    <dbReference type="NCBI Taxonomy" id="3824"/>
    <lineage>
        <taxon>Eukaryota</taxon>
        <taxon>Viridiplantae</taxon>
        <taxon>Streptophyta</taxon>
        <taxon>Embryophyta</taxon>
        <taxon>Tracheophyta</taxon>
        <taxon>Spermatophyta</taxon>
        <taxon>Magnoliopsida</taxon>
        <taxon>eudicotyledons</taxon>
        <taxon>Gunneridae</taxon>
        <taxon>Pentapetalae</taxon>
        <taxon>rosids</taxon>
        <taxon>fabids</taxon>
        <taxon>Fabales</taxon>
        <taxon>Fabaceae</taxon>
        <taxon>Papilionoideae</taxon>
        <taxon>50 kb inversion clade</taxon>
        <taxon>NPAAA clade</taxon>
        <taxon>indigoferoid/millettioid clade</taxon>
        <taxon>Phaseoleae</taxon>
        <taxon>Canavalia</taxon>
    </lineage>
</organism>
<name>A0AAN9LJB5_CANGL</name>
<proteinExistence type="predicted"/>
<accession>A0AAN9LJB5</accession>
<dbReference type="Proteomes" id="UP001367508">
    <property type="component" value="Unassembled WGS sequence"/>
</dbReference>
<gene>
    <name evidence="2" type="ORF">VNO77_17624</name>
</gene>
<comment type="caution">
    <text evidence="2">The sequence shown here is derived from an EMBL/GenBank/DDBJ whole genome shotgun (WGS) entry which is preliminary data.</text>
</comment>
<dbReference type="AlphaFoldDB" id="A0AAN9LJB5"/>
<feature type="compositionally biased region" description="Polar residues" evidence="1">
    <location>
        <begin position="61"/>
        <end position="73"/>
    </location>
</feature>
<reference evidence="2 3" key="1">
    <citation type="submission" date="2024-01" db="EMBL/GenBank/DDBJ databases">
        <title>The genomes of 5 underutilized Papilionoideae crops provide insights into root nodulation and disease resistanc.</title>
        <authorList>
            <person name="Jiang F."/>
        </authorList>
    </citation>
    <scope>NUCLEOTIDE SEQUENCE [LARGE SCALE GENOMIC DNA]</scope>
    <source>
        <strain evidence="2">LVBAO_FW01</strain>
        <tissue evidence="2">Leaves</tissue>
    </source>
</reference>